<name>A0A183HDL4_9BILA</name>
<dbReference type="PROSITE" id="PS50088">
    <property type="entry name" value="ANK_REPEAT"/>
    <property type="match status" value="1"/>
</dbReference>
<evidence type="ECO:0000313" key="3">
    <source>
        <dbReference type="Proteomes" id="UP000267606"/>
    </source>
</evidence>
<gene>
    <name evidence="2" type="ORF">OFLC_LOCUS5575</name>
</gene>
<reference evidence="4" key="1">
    <citation type="submission" date="2016-06" db="UniProtKB">
        <authorList>
            <consortium name="WormBaseParasite"/>
        </authorList>
    </citation>
    <scope>IDENTIFICATION</scope>
</reference>
<dbReference type="InterPro" id="IPR036770">
    <property type="entry name" value="Ankyrin_rpt-contain_sf"/>
</dbReference>
<dbReference type="InterPro" id="IPR007858">
    <property type="entry name" value="Dpy-30_motif"/>
</dbReference>
<evidence type="ECO:0000256" key="1">
    <source>
        <dbReference type="PROSITE-ProRule" id="PRU00023"/>
    </source>
</evidence>
<organism evidence="4">
    <name type="scientific">Onchocerca flexuosa</name>
    <dbReference type="NCBI Taxonomy" id="387005"/>
    <lineage>
        <taxon>Eukaryota</taxon>
        <taxon>Metazoa</taxon>
        <taxon>Ecdysozoa</taxon>
        <taxon>Nematoda</taxon>
        <taxon>Chromadorea</taxon>
        <taxon>Rhabditida</taxon>
        <taxon>Spirurina</taxon>
        <taxon>Spiruromorpha</taxon>
        <taxon>Filarioidea</taxon>
        <taxon>Onchocercidae</taxon>
        <taxon>Onchocerca</taxon>
    </lineage>
</organism>
<dbReference type="STRING" id="387005.A0A183HDL4"/>
<dbReference type="WBParaSite" id="OFLC_0000557501-mRNA-1">
    <property type="protein sequence ID" value="OFLC_0000557501-mRNA-1"/>
    <property type="gene ID" value="OFLC_0000557501"/>
</dbReference>
<dbReference type="PANTHER" id="PTHR24172:SF4">
    <property type="entry name" value="ANK_REP_REGION DOMAIN-CONTAINING PROTEIN"/>
    <property type="match status" value="1"/>
</dbReference>
<dbReference type="AlphaFoldDB" id="A0A183HDL4"/>
<evidence type="ECO:0000313" key="4">
    <source>
        <dbReference type="WBParaSite" id="OFLC_0000557501-mRNA-1"/>
    </source>
</evidence>
<dbReference type="Proteomes" id="UP000267606">
    <property type="component" value="Unassembled WGS sequence"/>
</dbReference>
<proteinExistence type="predicted"/>
<reference evidence="2 3" key="2">
    <citation type="submission" date="2018-11" db="EMBL/GenBank/DDBJ databases">
        <authorList>
            <consortium name="Pathogen Informatics"/>
        </authorList>
    </citation>
    <scope>NUCLEOTIDE SEQUENCE [LARGE SCALE GENOMIC DNA]</scope>
</reference>
<dbReference type="EMBL" id="UZAJ01004857">
    <property type="protein sequence ID" value="VDO43606.1"/>
    <property type="molecule type" value="Genomic_DNA"/>
</dbReference>
<dbReference type="SUPFAM" id="SSF48403">
    <property type="entry name" value="Ankyrin repeat"/>
    <property type="match status" value="1"/>
</dbReference>
<feature type="repeat" description="ANK" evidence="1">
    <location>
        <begin position="2"/>
        <end position="35"/>
    </location>
</feature>
<dbReference type="PANTHER" id="PTHR24172">
    <property type="entry name" value="ANK_REP_REGION DOMAIN-CONTAINING PROTEIN"/>
    <property type="match status" value="1"/>
</dbReference>
<dbReference type="Pfam" id="PF00023">
    <property type="entry name" value="Ank"/>
    <property type="match status" value="1"/>
</dbReference>
<protein>
    <submittedName>
        <fullName evidence="4">ANK_REP_REGION domain-containing protein</fullName>
    </submittedName>
</protein>
<dbReference type="Gene3D" id="1.25.40.20">
    <property type="entry name" value="Ankyrin repeat-containing domain"/>
    <property type="match status" value="1"/>
</dbReference>
<keyword evidence="3" id="KW-1185">Reference proteome</keyword>
<dbReference type="Pfam" id="PF05186">
    <property type="entry name" value="Dpy-30"/>
    <property type="match status" value="1"/>
</dbReference>
<sequence>MKKRTPLHYAAATQDGGHYVKILTKAGADTNAMDTEGHTPHYYRFNNVINLESMKRNDDGNEDVVNSENFAVVPNIDSVLSSDSASIISSSTISTSTREQDETDEYKFDHDLLNDSLSPTSSNAIYLARAVAPVLLQRPTDPIIFIANWLIQYREKNPVL</sequence>
<dbReference type="CDD" id="cd22966">
    <property type="entry name" value="DD_DYDC-like"/>
    <property type="match status" value="1"/>
</dbReference>
<dbReference type="InterPro" id="IPR002110">
    <property type="entry name" value="Ankyrin_rpt"/>
</dbReference>
<dbReference type="PROSITE" id="PS50297">
    <property type="entry name" value="ANK_REP_REGION"/>
    <property type="match status" value="1"/>
</dbReference>
<accession>A0A183HDL4</accession>
<keyword evidence="1" id="KW-0040">ANK repeat</keyword>
<dbReference type="InterPro" id="IPR049630">
    <property type="entry name" value="DYDC-like_DD"/>
</dbReference>
<evidence type="ECO:0000313" key="2">
    <source>
        <dbReference type="EMBL" id="VDO43606.1"/>
    </source>
</evidence>